<sequence>MEAEPGQGGDGGGVSSAIDSTWSDTGDQLATKDPVDLDSGIDYGVLECVVRRARPFVRARFGYWAWVAVWAGRPDPRWGIFDGKESPPLASPAALMDDYMTIFYSPAIMAVGGCFCPPAFSYYGVRVCRCRSGSHIRMTGPPPIFEAERHRADRIQASQAVLMDDYMTIFYPSAIMAVGGGFWPPAFSYDGVRVCQCRLGSHIRMTRPPLIVDVECHRVDRSGQVLAYGVHGNRLFILEKD</sequence>
<feature type="compositionally biased region" description="Polar residues" evidence="1">
    <location>
        <begin position="17"/>
        <end position="28"/>
    </location>
</feature>
<reference evidence="2 3" key="1">
    <citation type="submission" date="2024-01" db="EMBL/GenBank/DDBJ databases">
        <title>Genome assemblies of Stephania.</title>
        <authorList>
            <person name="Yang L."/>
        </authorList>
    </citation>
    <scope>NUCLEOTIDE SEQUENCE [LARGE SCALE GENOMIC DNA]</scope>
    <source>
        <strain evidence="2">JXDWG</strain>
        <tissue evidence="2">Leaf</tissue>
    </source>
</reference>
<organism evidence="2 3">
    <name type="scientific">Stephania cephalantha</name>
    <dbReference type="NCBI Taxonomy" id="152367"/>
    <lineage>
        <taxon>Eukaryota</taxon>
        <taxon>Viridiplantae</taxon>
        <taxon>Streptophyta</taxon>
        <taxon>Embryophyta</taxon>
        <taxon>Tracheophyta</taxon>
        <taxon>Spermatophyta</taxon>
        <taxon>Magnoliopsida</taxon>
        <taxon>Ranunculales</taxon>
        <taxon>Menispermaceae</taxon>
        <taxon>Menispermoideae</taxon>
        <taxon>Cissampelideae</taxon>
        <taxon>Stephania</taxon>
    </lineage>
</organism>
<proteinExistence type="predicted"/>
<feature type="region of interest" description="Disordered" evidence="1">
    <location>
        <begin position="1"/>
        <end position="31"/>
    </location>
</feature>
<evidence type="ECO:0000313" key="2">
    <source>
        <dbReference type="EMBL" id="KAK9094948.1"/>
    </source>
</evidence>
<protein>
    <submittedName>
        <fullName evidence="2">Uncharacterized protein</fullName>
    </submittedName>
</protein>
<name>A0AAP0HN58_9MAGN</name>
<evidence type="ECO:0000313" key="3">
    <source>
        <dbReference type="Proteomes" id="UP001419268"/>
    </source>
</evidence>
<dbReference type="AlphaFoldDB" id="A0AAP0HN58"/>
<gene>
    <name evidence="2" type="ORF">Scep_026417</name>
</gene>
<feature type="compositionally biased region" description="Gly residues" evidence="1">
    <location>
        <begin position="1"/>
        <end position="14"/>
    </location>
</feature>
<dbReference type="Proteomes" id="UP001419268">
    <property type="component" value="Unassembled WGS sequence"/>
</dbReference>
<keyword evidence="3" id="KW-1185">Reference proteome</keyword>
<evidence type="ECO:0000256" key="1">
    <source>
        <dbReference type="SAM" id="MobiDB-lite"/>
    </source>
</evidence>
<dbReference type="EMBL" id="JBBNAG010000011">
    <property type="protein sequence ID" value="KAK9094948.1"/>
    <property type="molecule type" value="Genomic_DNA"/>
</dbReference>
<accession>A0AAP0HN58</accession>
<comment type="caution">
    <text evidence="2">The sequence shown here is derived from an EMBL/GenBank/DDBJ whole genome shotgun (WGS) entry which is preliminary data.</text>
</comment>